<dbReference type="CDD" id="cd00293">
    <property type="entry name" value="USP-like"/>
    <property type="match status" value="2"/>
</dbReference>
<evidence type="ECO:0000313" key="3">
    <source>
        <dbReference type="EMBL" id="OOG23849.1"/>
    </source>
</evidence>
<sequence length="277" mass="29109">MAAPLERLERIMLATDGTRHSRAAEAAAAWLAKQSGAGMSALQAVIGDTGYPLMVPGDEHAAVKDARDHMAELCRRMAGEGIQCQPLVSPAANPFQVIVERAGETGADLIIMGRRDRSDLSRLMMGDNTAKVIGHAPCPVMVVPKSASVPWHGIVVATDGSEFSERAVATAGWFAKELKIPLRVLAVVTGREGDPDAAGARRVADAAKTALADVDTLADCAVERGRPDQVIVSYANRHGADLIVVGSHGRTGLARLMVGSVSERVVGHFDGAVLVVR</sequence>
<dbReference type="PANTHER" id="PTHR46268:SF6">
    <property type="entry name" value="UNIVERSAL STRESS PROTEIN UP12"/>
    <property type="match status" value="1"/>
</dbReference>
<dbReference type="SUPFAM" id="SSF52402">
    <property type="entry name" value="Adenine nucleotide alpha hydrolases-like"/>
    <property type="match status" value="2"/>
</dbReference>
<comment type="similarity">
    <text evidence="1">Belongs to the universal stress protein A family.</text>
</comment>
<protein>
    <recommendedName>
        <fullName evidence="2">UspA domain-containing protein</fullName>
    </recommendedName>
</protein>
<dbReference type="PRINTS" id="PR01438">
    <property type="entry name" value="UNVRSLSTRESS"/>
</dbReference>
<keyword evidence="4" id="KW-1185">Reference proteome</keyword>
<reference evidence="3 4" key="1">
    <citation type="submission" date="2017-02" db="EMBL/GenBank/DDBJ databases">
        <title>Genomic diversity within the haloalkaliphilic genus Thioalkalivibrio.</title>
        <authorList>
            <person name="Ahn A.-C."/>
            <person name="Meier-Kolthoff J."/>
            <person name="Overmars L."/>
            <person name="Richter M."/>
            <person name="Woyke T."/>
            <person name="Sorokin D.Y."/>
            <person name="Muyzer G."/>
        </authorList>
    </citation>
    <scope>NUCLEOTIDE SEQUENCE [LARGE SCALE GENOMIC DNA]</scope>
    <source>
        <strain evidence="3 4">ALJD</strain>
    </source>
</reference>
<dbReference type="Proteomes" id="UP000189462">
    <property type="component" value="Unassembled WGS sequence"/>
</dbReference>
<dbReference type="Gene3D" id="3.40.50.620">
    <property type="entry name" value="HUPs"/>
    <property type="match status" value="2"/>
</dbReference>
<gene>
    <name evidence="3" type="ORF">B1C78_09975</name>
</gene>
<dbReference type="PANTHER" id="PTHR46268">
    <property type="entry name" value="STRESS RESPONSE PROTEIN NHAX"/>
    <property type="match status" value="1"/>
</dbReference>
<dbReference type="InterPro" id="IPR006016">
    <property type="entry name" value="UspA"/>
</dbReference>
<evidence type="ECO:0000259" key="2">
    <source>
        <dbReference type="Pfam" id="PF00582"/>
    </source>
</evidence>
<dbReference type="OrthoDB" id="9792500at2"/>
<feature type="domain" description="UspA" evidence="2">
    <location>
        <begin position="9"/>
        <end position="144"/>
    </location>
</feature>
<dbReference type="AlphaFoldDB" id="A0A1V3NFG1"/>
<dbReference type="Pfam" id="PF00582">
    <property type="entry name" value="Usp"/>
    <property type="match status" value="2"/>
</dbReference>
<dbReference type="STRING" id="108003.B1C78_09975"/>
<evidence type="ECO:0000256" key="1">
    <source>
        <dbReference type="ARBA" id="ARBA00008791"/>
    </source>
</evidence>
<dbReference type="EMBL" id="MVBK01000057">
    <property type="protein sequence ID" value="OOG23849.1"/>
    <property type="molecule type" value="Genomic_DNA"/>
</dbReference>
<organism evidence="3 4">
    <name type="scientific">Thioalkalivibrio denitrificans</name>
    <dbReference type="NCBI Taxonomy" id="108003"/>
    <lineage>
        <taxon>Bacteria</taxon>
        <taxon>Pseudomonadati</taxon>
        <taxon>Pseudomonadota</taxon>
        <taxon>Gammaproteobacteria</taxon>
        <taxon>Chromatiales</taxon>
        <taxon>Ectothiorhodospiraceae</taxon>
        <taxon>Thioalkalivibrio</taxon>
    </lineage>
</organism>
<feature type="domain" description="UspA" evidence="2">
    <location>
        <begin position="154"/>
        <end position="277"/>
    </location>
</feature>
<accession>A0A1V3NFG1</accession>
<proteinExistence type="inferred from homology"/>
<dbReference type="InterPro" id="IPR014729">
    <property type="entry name" value="Rossmann-like_a/b/a_fold"/>
</dbReference>
<name>A0A1V3NFG1_9GAMM</name>
<comment type="caution">
    <text evidence="3">The sequence shown here is derived from an EMBL/GenBank/DDBJ whole genome shotgun (WGS) entry which is preliminary data.</text>
</comment>
<evidence type="ECO:0000313" key="4">
    <source>
        <dbReference type="Proteomes" id="UP000189462"/>
    </source>
</evidence>
<dbReference type="InterPro" id="IPR006015">
    <property type="entry name" value="Universal_stress_UspA"/>
</dbReference>